<dbReference type="OrthoDB" id="5675566at2"/>
<dbReference type="SMART" id="SM00283">
    <property type="entry name" value="MA"/>
    <property type="match status" value="1"/>
</dbReference>
<dbReference type="InterPro" id="IPR004089">
    <property type="entry name" value="MCPsignal_dom"/>
</dbReference>
<keyword evidence="8 13" id="KW-0472">Membrane</keyword>
<gene>
    <name evidence="16" type="ORF">B5D82_10765</name>
</gene>
<keyword evidence="6 13" id="KW-0812">Transmembrane</keyword>
<dbReference type="InterPro" id="IPR000014">
    <property type="entry name" value="PAS"/>
</dbReference>
<dbReference type="InterPro" id="IPR035965">
    <property type="entry name" value="PAS-like_dom_sf"/>
</dbReference>
<dbReference type="CDD" id="cd00130">
    <property type="entry name" value="PAS"/>
    <property type="match status" value="1"/>
</dbReference>
<keyword evidence="17" id="KW-1185">Reference proteome</keyword>
<keyword evidence="9 11" id="KW-0807">Transducer</keyword>
<keyword evidence="4" id="KW-0145">Chemotaxis</keyword>
<organism evidence="16 17">
    <name type="scientific">Cognaticolwellia beringensis</name>
    <dbReference type="NCBI Taxonomy" id="1967665"/>
    <lineage>
        <taxon>Bacteria</taxon>
        <taxon>Pseudomonadati</taxon>
        <taxon>Pseudomonadota</taxon>
        <taxon>Gammaproteobacteria</taxon>
        <taxon>Alteromonadales</taxon>
        <taxon>Colwelliaceae</taxon>
        <taxon>Cognaticolwellia</taxon>
    </lineage>
</organism>
<keyword evidence="3" id="KW-0488">Methylation</keyword>
<dbReference type="SUPFAM" id="SSF58104">
    <property type="entry name" value="Methyl-accepting chemotaxis protein (MCP) signaling domain"/>
    <property type="match status" value="1"/>
</dbReference>
<dbReference type="SMART" id="SM00086">
    <property type="entry name" value="PAC"/>
    <property type="match status" value="1"/>
</dbReference>
<protein>
    <submittedName>
        <fullName evidence="16">Chemotaxis protein</fullName>
    </submittedName>
</protein>
<evidence type="ECO:0000256" key="9">
    <source>
        <dbReference type="ARBA" id="ARBA00023224"/>
    </source>
</evidence>
<evidence type="ECO:0000256" key="13">
    <source>
        <dbReference type="SAM" id="Phobius"/>
    </source>
</evidence>
<dbReference type="PROSITE" id="PS50112">
    <property type="entry name" value="PAS"/>
    <property type="match status" value="1"/>
</dbReference>
<comment type="subcellular location">
    <subcellularLocation>
        <location evidence="1">Cell inner membrane</location>
        <topology evidence="1">Multi-pass membrane protein</topology>
    </subcellularLocation>
</comment>
<evidence type="ECO:0000259" key="14">
    <source>
        <dbReference type="PROSITE" id="PS50111"/>
    </source>
</evidence>
<evidence type="ECO:0000259" key="15">
    <source>
        <dbReference type="PROSITE" id="PS50112"/>
    </source>
</evidence>
<sequence>MSHITTVERTFTAQEQLVSTTDLNGTITYANPEFCEIAGYSLEELIGQHHNIVRHPDMPKAAFKDLWEKLKRGDSWRGMVKNRCKNGDYYWVDAYVTPLFNNGKITGYQSVRAFPTDQQKIQAQRLYDKLNNEKSITDLHANIPLKRFAALICVIAVLIFDWMLIGSITSTLILLGFLVVILGIFSEELIKIPNHLSKTKLMFDSPSRHVYLGKGILNIINYPAELYKARIKTVLGRSNDSGRRLAKLADELAHTSNEMLSSIQEENEHISQFSSAITEMSTTISEVSESTSLAHDKVTQVQTDCQQSIVTIESSEKKITQLANDVENAANNATELVSDVDKISTVMSEIQGIADQTNLLALNAAIEAARAGEQGRGFAVVADEVRTLASRTQSATEQIQLSVTELQRTLKTWNQVMMTNKNHADECSAESNTIKQAMQGIIENIQNVNDMTAQIATASEQQSVVAEQITQGIHNIGNISQRNTELAAEVTSKSIEVNKNAEAIEELSTNFS</sequence>
<dbReference type="EMBL" id="CP020465">
    <property type="protein sequence ID" value="ASP48195.1"/>
    <property type="molecule type" value="Genomic_DNA"/>
</dbReference>
<reference evidence="16 17" key="1">
    <citation type="submission" date="2017-08" db="EMBL/GenBank/DDBJ databases">
        <title>Complete genome of Colwellia sp. NB097-1, a psychrophile bacterium ioslated from Bering Sea.</title>
        <authorList>
            <person name="Chen X."/>
        </authorList>
    </citation>
    <scope>NUCLEOTIDE SEQUENCE [LARGE SCALE GENOMIC DNA]</scope>
    <source>
        <strain evidence="16 17">NB097-1</strain>
    </source>
</reference>
<dbReference type="Gene3D" id="1.10.287.950">
    <property type="entry name" value="Methyl-accepting chemotaxis protein"/>
    <property type="match status" value="1"/>
</dbReference>
<dbReference type="Proteomes" id="UP000202259">
    <property type="component" value="Chromosome"/>
</dbReference>
<evidence type="ECO:0000256" key="10">
    <source>
        <dbReference type="ARBA" id="ARBA00029447"/>
    </source>
</evidence>
<dbReference type="KEGG" id="cber:B5D82_10765"/>
<evidence type="ECO:0000256" key="3">
    <source>
        <dbReference type="ARBA" id="ARBA00022481"/>
    </source>
</evidence>
<evidence type="ECO:0000256" key="8">
    <source>
        <dbReference type="ARBA" id="ARBA00023136"/>
    </source>
</evidence>
<dbReference type="Gene3D" id="3.30.450.20">
    <property type="entry name" value="PAS domain"/>
    <property type="match status" value="1"/>
</dbReference>
<keyword evidence="5" id="KW-0997">Cell inner membrane</keyword>
<evidence type="ECO:0000256" key="1">
    <source>
        <dbReference type="ARBA" id="ARBA00004429"/>
    </source>
</evidence>
<evidence type="ECO:0000256" key="11">
    <source>
        <dbReference type="PROSITE-ProRule" id="PRU00284"/>
    </source>
</evidence>
<evidence type="ECO:0000256" key="5">
    <source>
        <dbReference type="ARBA" id="ARBA00022519"/>
    </source>
</evidence>
<dbReference type="Pfam" id="PF08447">
    <property type="entry name" value="PAS_3"/>
    <property type="match status" value="1"/>
</dbReference>
<accession>A0A222G8H2</accession>
<dbReference type="PROSITE" id="PS50111">
    <property type="entry name" value="CHEMOTAXIS_TRANSDUC_2"/>
    <property type="match status" value="1"/>
</dbReference>
<keyword evidence="2" id="KW-1003">Cell membrane</keyword>
<dbReference type="AlphaFoldDB" id="A0A222G8H2"/>
<dbReference type="CDD" id="cd11386">
    <property type="entry name" value="MCP_signal"/>
    <property type="match status" value="1"/>
</dbReference>
<keyword evidence="12" id="KW-0175">Coiled coil</keyword>
<dbReference type="InterPro" id="IPR013655">
    <property type="entry name" value="PAS_fold_3"/>
</dbReference>
<dbReference type="SMART" id="SM00091">
    <property type="entry name" value="PAS"/>
    <property type="match status" value="1"/>
</dbReference>
<dbReference type="FunFam" id="1.10.287.950:FF:000001">
    <property type="entry name" value="Methyl-accepting chemotaxis sensory transducer"/>
    <property type="match status" value="1"/>
</dbReference>
<dbReference type="GO" id="GO:0005886">
    <property type="term" value="C:plasma membrane"/>
    <property type="evidence" value="ECO:0007669"/>
    <property type="project" value="UniProtKB-SubCell"/>
</dbReference>
<evidence type="ECO:0000256" key="4">
    <source>
        <dbReference type="ARBA" id="ARBA00022500"/>
    </source>
</evidence>
<dbReference type="FunFam" id="3.30.450.20:FF:000046">
    <property type="entry name" value="Aerotaxis sensor receptor"/>
    <property type="match status" value="1"/>
</dbReference>
<evidence type="ECO:0000256" key="7">
    <source>
        <dbReference type="ARBA" id="ARBA00022989"/>
    </source>
</evidence>
<dbReference type="GO" id="GO:0052131">
    <property type="term" value="P:positive aerotaxis"/>
    <property type="evidence" value="ECO:0007669"/>
    <property type="project" value="UniProtKB-ARBA"/>
</dbReference>
<dbReference type="PANTHER" id="PTHR32089:SF52">
    <property type="entry name" value="CHEMOTAXIS SIGNAL TRANSDUCTION SYSTEM METHYL ACCEPTING SENSORY TRANSDUCER WITH PAS SENSORY DOMAIN"/>
    <property type="match status" value="1"/>
</dbReference>
<feature type="domain" description="Methyl-accepting transducer" evidence="14">
    <location>
        <begin position="241"/>
        <end position="477"/>
    </location>
</feature>
<dbReference type="Pfam" id="PF00015">
    <property type="entry name" value="MCPsignal"/>
    <property type="match status" value="1"/>
</dbReference>
<dbReference type="RefSeq" id="WP_081151450.1">
    <property type="nucleotide sequence ID" value="NZ_CP020465.1"/>
</dbReference>
<comment type="similarity">
    <text evidence="10">Belongs to the methyl-accepting chemotaxis (MCP) protein family.</text>
</comment>
<keyword evidence="7 13" id="KW-1133">Transmembrane helix</keyword>
<feature type="coiled-coil region" evidence="12">
    <location>
        <begin position="312"/>
        <end position="339"/>
    </location>
</feature>
<evidence type="ECO:0000313" key="17">
    <source>
        <dbReference type="Proteomes" id="UP000202259"/>
    </source>
</evidence>
<feature type="transmembrane region" description="Helical" evidence="13">
    <location>
        <begin position="171"/>
        <end position="190"/>
    </location>
</feature>
<evidence type="ECO:0000256" key="2">
    <source>
        <dbReference type="ARBA" id="ARBA00022475"/>
    </source>
</evidence>
<evidence type="ECO:0000256" key="6">
    <source>
        <dbReference type="ARBA" id="ARBA00022692"/>
    </source>
</evidence>
<name>A0A222G8H2_9GAMM</name>
<evidence type="ECO:0000256" key="12">
    <source>
        <dbReference type="SAM" id="Coils"/>
    </source>
</evidence>
<evidence type="ECO:0000313" key="16">
    <source>
        <dbReference type="EMBL" id="ASP48195.1"/>
    </source>
</evidence>
<proteinExistence type="inferred from homology"/>
<dbReference type="InterPro" id="IPR001610">
    <property type="entry name" value="PAC"/>
</dbReference>
<feature type="domain" description="PAS" evidence="15">
    <location>
        <begin position="22"/>
        <end position="73"/>
    </location>
</feature>
<dbReference type="GO" id="GO:0007165">
    <property type="term" value="P:signal transduction"/>
    <property type="evidence" value="ECO:0007669"/>
    <property type="project" value="UniProtKB-KW"/>
</dbReference>
<dbReference type="NCBIfam" id="TIGR00229">
    <property type="entry name" value="sensory_box"/>
    <property type="match status" value="1"/>
</dbReference>
<dbReference type="SUPFAM" id="SSF55785">
    <property type="entry name" value="PYP-like sensor domain (PAS domain)"/>
    <property type="match status" value="1"/>
</dbReference>
<dbReference type="PANTHER" id="PTHR32089">
    <property type="entry name" value="METHYL-ACCEPTING CHEMOTAXIS PROTEIN MCPB"/>
    <property type="match status" value="1"/>
</dbReference>